<keyword evidence="3" id="KW-1185">Reference proteome</keyword>
<dbReference type="HOGENOM" id="CLU_007383_1_7_10"/>
<proteinExistence type="predicted"/>
<dbReference type="KEGG" id="fae:FAES_5468"/>
<organism evidence="2 3">
    <name type="scientific">Fibrella aestuarina BUZ 2</name>
    <dbReference type="NCBI Taxonomy" id="1166018"/>
    <lineage>
        <taxon>Bacteria</taxon>
        <taxon>Pseudomonadati</taxon>
        <taxon>Bacteroidota</taxon>
        <taxon>Cytophagia</taxon>
        <taxon>Cytophagales</taxon>
        <taxon>Spirosomataceae</taxon>
        <taxon>Fibrella</taxon>
    </lineage>
</organism>
<dbReference type="EC" id="4.2.1.45" evidence="2"/>
<reference evidence="2 3" key="1">
    <citation type="journal article" date="2012" name="J. Bacteriol.">
        <title>Genome Sequence of Fibrella aestuarina BUZ 2T, a Filamentous Marine Bacterium.</title>
        <authorList>
            <person name="Filippini M."/>
            <person name="Qi W."/>
            <person name="Blom J."/>
            <person name="Goesmann A."/>
            <person name="Smits T.H."/>
            <person name="Bagheri H.C."/>
        </authorList>
    </citation>
    <scope>NUCLEOTIDE SEQUENCE [LARGE SCALE GENOMIC DNA]</scope>
    <source>
        <strain evidence="3">BUZ 2T</strain>
    </source>
</reference>
<dbReference type="GO" id="GO:0047733">
    <property type="term" value="F:CDP-glucose 4,6-dehydratase activity"/>
    <property type="evidence" value="ECO:0007669"/>
    <property type="project" value="UniProtKB-EC"/>
</dbReference>
<evidence type="ECO:0000313" key="2">
    <source>
        <dbReference type="EMBL" id="CCH03467.1"/>
    </source>
</evidence>
<dbReference type="PATRIC" id="fig|1166018.3.peg.2448"/>
<dbReference type="Pfam" id="PF16363">
    <property type="entry name" value="GDP_Man_Dehyd"/>
    <property type="match status" value="1"/>
</dbReference>
<name>I0KH64_9BACT</name>
<evidence type="ECO:0000313" key="3">
    <source>
        <dbReference type="Proteomes" id="UP000011058"/>
    </source>
</evidence>
<dbReference type="OrthoDB" id="9779041at2"/>
<dbReference type="InterPro" id="IPR016040">
    <property type="entry name" value="NAD(P)-bd_dom"/>
</dbReference>
<dbReference type="Gene3D" id="3.40.50.720">
    <property type="entry name" value="NAD(P)-binding Rossmann-like Domain"/>
    <property type="match status" value="1"/>
</dbReference>
<dbReference type="PANTHER" id="PTHR43000">
    <property type="entry name" value="DTDP-D-GLUCOSE 4,6-DEHYDRATASE-RELATED"/>
    <property type="match status" value="1"/>
</dbReference>
<dbReference type="eggNOG" id="COG0451">
    <property type="taxonomic scope" value="Bacteria"/>
</dbReference>
<keyword evidence="2" id="KW-0456">Lyase</keyword>
<dbReference type="InterPro" id="IPR013445">
    <property type="entry name" value="CDP_4_6_deHydtase"/>
</dbReference>
<dbReference type="STRING" id="1166018.FAES_5468"/>
<dbReference type="NCBIfam" id="TIGR02622">
    <property type="entry name" value="CDP_4_6_dhtase"/>
    <property type="match status" value="1"/>
</dbReference>
<dbReference type="Gene3D" id="3.90.25.10">
    <property type="entry name" value="UDP-galactose 4-epimerase, domain 1"/>
    <property type="match status" value="1"/>
</dbReference>
<feature type="domain" description="NAD(P)-binding" evidence="1">
    <location>
        <begin position="13"/>
        <end position="325"/>
    </location>
</feature>
<dbReference type="InterPro" id="IPR036291">
    <property type="entry name" value="NAD(P)-bd_dom_sf"/>
</dbReference>
<protein>
    <submittedName>
        <fullName evidence="2">CDP-glucose 4,6-dehydratase</fullName>
        <ecNumber evidence="2">4.2.1.45</ecNumber>
    </submittedName>
</protein>
<dbReference type="EMBL" id="HE796683">
    <property type="protein sequence ID" value="CCH03467.1"/>
    <property type="molecule type" value="Genomic_DNA"/>
</dbReference>
<accession>I0KH64</accession>
<dbReference type="SUPFAM" id="SSF51735">
    <property type="entry name" value="NAD(P)-binding Rossmann-fold domains"/>
    <property type="match status" value="1"/>
</dbReference>
<sequence length="362" mass="39913">MFNDIYRHKTIFLTGHTGFKGSWLAYWLRQLGATVVGYSLPAPTTPSHYALLDLDVAETLADINDVPSLIGAMQAAKPNLVIHMAAQALVRESYRTPLDTLETNVLGTARVLEAVRQTPSVRAVLVVTSDKCYENPEDGQPLRETDPMGGFDPYSVSKGAAELITASYRNSFFNPAQYGQTHQVLVASGRAGNVIGGGDWAVDRLVPDLIRSVQNHVPVPIRNPLAVRPWQHVLEPLSGYLRLSQHLLEGDVTAAEGWNFGPDAADVLPVRAVVREARSVWPLIQVQEEPSAENPHEAHLLSLDATKARQRLGWQPVWDTSTAIRRSVLWYRDQYENRSVNTAADLAAYVDGARATNLPWAL</sequence>
<dbReference type="Proteomes" id="UP000011058">
    <property type="component" value="Chromosome"/>
</dbReference>
<evidence type="ECO:0000259" key="1">
    <source>
        <dbReference type="Pfam" id="PF16363"/>
    </source>
</evidence>
<dbReference type="RefSeq" id="WP_015334564.1">
    <property type="nucleotide sequence ID" value="NC_020054.1"/>
</dbReference>
<gene>
    <name evidence="2" type="primary">rfbG</name>
    <name evidence="2" type="ORF">FAES_5468</name>
</gene>
<dbReference type="AlphaFoldDB" id="I0KH64"/>